<evidence type="ECO:0000256" key="8">
    <source>
        <dbReference type="ARBA" id="ARBA00041609"/>
    </source>
</evidence>
<comment type="caution">
    <text evidence="11">The sequence shown here is derived from an EMBL/GenBank/DDBJ whole genome shotgun (WGS) entry which is preliminary data.</text>
</comment>
<feature type="compositionally biased region" description="Acidic residues" evidence="9">
    <location>
        <begin position="206"/>
        <end position="221"/>
    </location>
</feature>
<evidence type="ECO:0000256" key="4">
    <source>
        <dbReference type="ARBA" id="ARBA00023054"/>
    </source>
</evidence>
<evidence type="ECO:0000256" key="10">
    <source>
        <dbReference type="SAM" id="Phobius"/>
    </source>
</evidence>
<dbReference type="GO" id="GO:0008017">
    <property type="term" value="F:microtubule binding"/>
    <property type="evidence" value="ECO:0007669"/>
    <property type="project" value="TreeGrafter"/>
</dbReference>
<keyword evidence="12" id="KW-1185">Reference proteome</keyword>
<evidence type="ECO:0000256" key="5">
    <source>
        <dbReference type="ARBA" id="ARBA00023136"/>
    </source>
</evidence>
<evidence type="ECO:0000313" key="11">
    <source>
        <dbReference type="EMBL" id="KAK0137596.1"/>
    </source>
</evidence>
<dbReference type="GO" id="GO:0005876">
    <property type="term" value="C:spindle microtubule"/>
    <property type="evidence" value="ECO:0007669"/>
    <property type="project" value="TreeGrafter"/>
</dbReference>
<keyword evidence="5 10" id="KW-0472">Membrane</keyword>
<dbReference type="AlphaFoldDB" id="A0AA47NT70"/>
<evidence type="ECO:0000256" key="7">
    <source>
        <dbReference type="ARBA" id="ARBA00039964"/>
    </source>
</evidence>
<dbReference type="InterPro" id="IPR049039">
    <property type="entry name" value="RMD1-3_a_helical_rpt"/>
</dbReference>
<dbReference type="SUPFAM" id="SSF48452">
    <property type="entry name" value="TPR-like"/>
    <property type="match status" value="1"/>
</dbReference>
<protein>
    <recommendedName>
        <fullName evidence="7">Regulator of microtubule dynamics protein 2</fullName>
    </recommendedName>
    <alternativeName>
        <fullName evidence="8">Protein FAM82A1</fullName>
    </alternativeName>
</protein>
<evidence type="ECO:0000256" key="2">
    <source>
        <dbReference type="ARBA" id="ARBA00022692"/>
    </source>
</evidence>
<dbReference type="Pfam" id="PF21033">
    <property type="entry name" value="RMD1-3"/>
    <property type="match status" value="1"/>
</dbReference>
<keyword evidence="2 10" id="KW-0812">Transmembrane</keyword>
<sequence length="447" mass="49492">MFRGQHFQGFRYKKQDIKAGRKSSMKPSQDSMAQADSKVIVLGALAGMAGISLAAIWYHSVKSKRRASWPGSYLHSPNSDSRSGVMVVDGGTVGPAEGGQVEVLNRLEALIQCVSELKDEMKALKNALPLLPDQVREELKGHSRLEGSAAGSRRTTPTRRKRAATTGSAARSGGQSSEEAESEGGYMTALTDSDEEEPRNPGRSQEEEEEEEEKEEVEEPVDQLVVLLEMVDTLHRGDSGGKRQCFDTLLKNKEVYGQSSAFLWRLARAYCDAHDLTDSLEEKKALAESGKEVGGEAVRLNPSCAESHQWYAIMCGLMAEYDTVQNKIKNGFIFKDHLDKAIELKPQDPMSYYLLGRWCYAVAQLSWIERKVAATLFGEPPSATVQDALKNFLKVEDISPGYSKQNYVFLAKCFKDLGQKSQARKMCEAACSMDTVSKEVRYLLTTT</sequence>
<reference evidence="11" key="1">
    <citation type="journal article" date="2023" name="Front. Mar. Sci.">
        <title>A new Merluccius polli reference genome to investigate the effects of global change in West African waters.</title>
        <authorList>
            <person name="Mateo J.L."/>
            <person name="Blanco-Fernandez C."/>
            <person name="Garcia-Vazquez E."/>
            <person name="Machado-Schiaffino G."/>
        </authorList>
    </citation>
    <scope>NUCLEOTIDE SEQUENCE</scope>
    <source>
        <strain evidence="11">C29</strain>
        <tissue evidence="11">Fin</tissue>
    </source>
</reference>
<feature type="compositionally biased region" description="Low complexity" evidence="9">
    <location>
        <begin position="164"/>
        <end position="177"/>
    </location>
</feature>
<dbReference type="InterPro" id="IPR011990">
    <property type="entry name" value="TPR-like_helical_dom_sf"/>
</dbReference>
<evidence type="ECO:0000313" key="12">
    <source>
        <dbReference type="Proteomes" id="UP001174136"/>
    </source>
</evidence>
<dbReference type="PANTHER" id="PTHR16056">
    <property type="entry name" value="REGULATOR OF MICROTUBULE DYNAMICS PROTEIN"/>
    <property type="match status" value="1"/>
</dbReference>
<dbReference type="Gene3D" id="1.25.40.10">
    <property type="entry name" value="Tetratricopeptide repeat domain"/>
    <property type="match status" value="1"/>
</dbReference>
<dbReference type="GO" id="GO:0005739">
    <property type="term" value="C:mitochondrion"/>
    <property type="evidence" value="ECO:0007669"/>
    <property type="project" value="TreeGrafter"/>
</dbReference>
<evidence type="ECO:0000256" key="1">
    <source>
        <dbReference type="ARBA" id="ARBA00004167"/>
    </source>
</evidence>
<keyword evidence="4" id="KW-0175">Coiled coil</keyword>
<evidence type="ECO:0000256" key="6">
    <source>
        <dbReference type="ARBA" id="ARBA00038360"/>
    </source>
</evidence>
<comment type="subcellular location">
    <subcellularLocation>
        <location evidence="1">Membrane</location>
        <topology evidence="1">Single-pass membrane protein</topology>
    </subcellularLocation>
</comment>
<evidence type="ECO:0000256" key="3">
    <source>
        <dbReference type="ARBA" id="ARBA00022989"/>
    </source>
</evidence>
<feature type="region of interest" description="Disordered" evidence="9">
    <location>
        <begin position="140"/>
        <end position="222"/>
    </location>
</feature>
<organism evidence="11 12">
    <name type="scientific">Merluccius polli</name>
    <name type="common">Benguela hake</name>
    <name type="synonym">Merluccius cadenati</name>
    <dbReference type="NCBI Taxonomy" id="89951"/>
    <lineage>
        <taxon>Eukaryota</taxon>
        <taxon>Metazoa</taxon>
        <taxon>Chordata</taxon>
        <taxon>Craniata</taxon>
        <taxon>Vertebrata</taxon>
        <taxon>Euteleostomi</taxon>
        <taxon>Actinopterygii</taxon>
        <taxon>Neopterygii</taxon>
        <taxon>Teleostei</taxon>
        <taxon>Neoteleostei</taxon>
        <taxon>Acanthomorphata</taxon>
        <taxon>Zeiogadaria</taxon>
        <taxon>Gadariae</taxon>
        <taxon>Gadiformes</taxon>
        <taxon>Gadoidei</taxon>
        <taxon>Merlucciidae</taxon>
        <taxon>Merluccius</taxon>
    </lineage>
</organism>
<name>A0AA47NT70_MERPO</name>
<dbReference type="EMBL" id="JAOPHQ010004864">
    <property type="protein sequence ID" value="KAK0137596.1"/>
    <property type="molecule type" value="Genomic_DNA"/>
</dbReference>
<dbReference type="Proteomes" id="UP001174136">
    <property type="component" value="Unassembled WGS sequence"/>
</dbReference>
<feature type="transmembrane region" description="Helical" evidence="10">
    <location>
        <begin position="39"/>
        <end position="58"/>
    </location>
</feature>
<dbReference type="GO" id="GO:0016020">
    <property type="term" value="C:membrane"/>
    <property type="evidence" value="ECO:0007669"/>
    <property type="project" value="UniProtKB-SubCell"/>
</dbReference>
<accession>A0AA47NT70</accession>
<keyword evidence="3 10" id="KW-1133">Transmembrane helix</keyword>
<gene>
    <name evidence="11" type="primary">rmdn2</name>
    <name evidence="11" type="ORF">N1851_026216</name>
</gene>
<evidence type="ECO:0000256" key="9">
    <source>
        <dbReference type="SAM" id="MobiDB-lite"/>
    </source>
</evidence>
<comment type="similarity">
    <text evidence="6">Belongs to the RMDN family.</text>
</comment>
<dbReference type="GO" id="GO:0097431">
    <property type="term" value="C:mitotic spindle pole"/>
    <property type="evidence" value="ECO:0007669"/>
    <property type="project" value="TreeGrafter"/>
</dbReference>
<proteinExistence type="inferred from homology"/>
<dbReference type="PANTHER" id="PTHR16056:SF15">
    <property type="entry name" value="REGULATOR OF MICROTUBULE DYNAMICS PROTEIN 2"/>
    <property type="match status" value="1"/>
</dbReference>